<dbReference type="PROSITE" id="PS51417">
    <property type="entry name" value="ARF"/>
    <property type="match status" value="1"/>
</dbReference>
<evidence type="ECO:0000256" key="10">
    <source>
        <dbReference type="PIRSR" id="PIRSR606689-2"/>
    </source>
</evidence>
<dbReference type="GO" id="GO:0005794">
    <property type="term" value="C:Golgi apparatus"/>
    <property type="evidence" value="ECO:0007669"/>
    <property type="project" value="UniProtKB-SubCell"/>
</dbReference>
<evidence type="ECO:0000256" key="6">
    <source>
        <dbReference type="ARBA" id="ARBA00037377"/>
    </source>
</evidence>
<evidence type="ECO:0000313" key="11">
    <source>
        <dbReference type="EMBL" id="JAC20710.1"/>
    </source>
</evidence>
<evidence type="ECO:0000256" key="7">
    <source>
        <dbReference type="ARBA" id="ARBA00038765"/>
    </source>
</evidence>
<evidence type="ECO:0000256" key="4">
    <source>
        <dbReference type="ARBA" id="ARBA00023034"/>
    </source>
</evidence>
<evidence type="ECO:0000256" key="1">
    <source>
        <dbReference type="ARBA" id="ARBA00004601"/>
    </source>
</evidence>
<dbReference type="InterPro" id="IPR024156">
    <property type="entry name" value="Small_GTPase_ARF"/>
</dbReference>
<dbReference type="FunFam" id="3.40.50.300:FF:000509">
    <property type="entry name" value="ADP-ribosylation factor-related protein 1"/>
    <property type="match status" value="1"/>
</dbReference>
<evidence type="ECO:0000256" key="8">
    <source>
        <dbReference type="ARBA" id="ARBA00039478"/>
    </source>
</evidence>
<dbReference type="SUPFAM" id="SSF52540">
    <property type="entry name" value="P-loop containing nucleoside triphosphate hydrolases"/>
    <property type="match status" value="1"/>
</dbReference>
<dbReference type="InterPro" id="IPR005225">
    <property type="entry name" value="Small_GTP-bd"/>
</dbReference>
<proteinExistence type="evidence at transcript level"/>
<reference evidence="11" key="1">
    <citation type="submission" date="2014-03" db="EMBL/GenBank/DDBJ databases">
        <title>The sialotranscriptome of Amblyomma triste, Amblyomma parvum and Amblyomma cajennense ticks, uncovered by 454-based RNA-seq.</title>
        <authorList>
            <person name="Garcia G.R."/>
            <person name="Gardinassi L.G."/>
            <person name="Ribeiro J.M."/>
            <person name="Anatriello E."/>
            <person name="Ferreira B.R."/>
            <person name="Moreira H.N."/>
            <person name="Mafra C."/>
            <person name="Olegario M.M."/>
            <person name="Szabo P.J."/>
            <person name="Miranda-Santos I.K."/>
            <person name="Maruyama S.R."/>
        </authorList>
    </citation>
    <scope>NUCLEOTIDE SEQUENCE</scope>
    <source>
        <strain evidence="11">Uberlandia</strain>
        <tissue evidence="11">Salivary glands</tissue>
    </source>
</reference>
<dbReference type="GO" id="GO:0005525">
    <property type="term" value="F:GTP binding"/>
    <property type="evidence" value="ECO:0007669"/>
    <property type="project" value="UniProtKB-KW"/>
</dbReference>
<accession>A0A023FHX1</accession>
<keyword evidence="10" id="KW-0479">Metal-binding</keyword>
<dbReference type="InterPro" id="IPR006689">
    <property type="entry name" value="Small_GTPase_ARF/SAR"/>
</dbReference>
<comment type="function">
    <text evidence="6">Trans-Golgi-associated GTPase that regulates protein sorting. Controls the targeting of ARL1 and its effector to the trans-Golgi. Required for the lipidation of chylomicrons in the intestine and required for VLDL lipidation in the liver.</text>
</comment>
<protein>
    <recommendedName>
        <fullName evidence="8">ADP-ribosylation factor-related protein 1</fullName>
    </recommendedName>
</protein>
<dbReference type="PRINTS" id="PR00449">
    <property type="entry name" value="RASTRNSFRMNG"/>
</dbReference>
<feature type="binding site" evidence="10">
    <location>
        <position position="31"/>
    </location>
    <ligand>
        <name>Mg(2+)</name>
        <dbReference type="ChEBI" id="CHEBI:18420"/>
    </ligand>
</feature>
<evidence type="ECO:0000256" key="3">
    <source>
        <dbReference type="ARBA" id="ARBA00022990"/>
    </source>
</evidence>
<dbReference type="EMBL" id="GBBK01003772">
    <property type="protein sequence ID" value="JAC20710.1"/>
    <property type="molecule type" value="mRNA"/>
</dbReference>
<dbReference type="AlphaFoldDB" id="A0A023FHX1"/>
<dbReference type="Gene3D" id="3.40.50.300">
    <property type="entry name" value="P-loop containing nucleotide triphosphate hydrolases"/>
    <property type="match status" value="1"/>
</dbReference>
<feature type="binding site" evidence="10">
    <location>
        <position position="56"/>
    </location>
    <ligand>
        <name>Mg(2+)</name>
        <dbReference type="ChEBI" id="CHEBI:18420"/>
    </ligand>
</feature>
<dbReference type="SMART" id="SM00178">
    <property type="entry name" value="SAR"/>
    <property type="match status" value="1"/>
</dbReference>
<feature type="binding site" evidence="9">
    <location>
        <begin position="24"/>
        <end position="31"/>
    </location>
    <ligand>
        <name>GTP</name>
        <dbReference type="ChEBI" id="CHEBI:37565"/>
    </ligand>
</feature>
<evidence type="ECO:0000256" key="2">
    <source>
        <dbReference type="ARBA" id="ARBA00022741"/>
    </source>
</evidence>
<evidence type="ECO:0000256" key="5">
    <source>
        <dbReference type="ARBA" id="ARBA00023134"/>
    </source>
</evidence>
<feature type="binding site" evidence="9">
    <location>
        <begin position="134"/>
        <end position="137"/>
    </location>
    <ligand>
        <name>GTP</name>
        <dbReference type="ChEBI" id="CHEBI:37565"/>
    </ligand>
</feature>
<dbReference type="InterPro" id="IPR027417">
    <property type="entry name" value="P-loop_NTPase"/>
</dbReference>
<dbReference type="NCBIfam" id="TIGR00231">
    <property type="entry name" value="small_GTP"/>
    <property type="match status" value="1"/>
</dbReference>
<dbReference type="CDD" id="cd04160">
    <property type="entry name" value="Arfrp1"/>
    <property type="match status" value="1"/>
</dbReference>
<sequence>MYTLLSGFWKYISQRDEYYVLILGLDNAGKTTYLEQTKTKFTKGYKALNPHKITTTVGLNIGKIDIHGIRLNFWDLGGQDSLQSLWDKYYAESHAVIYVVDSSNASRIEESKAAFTKMIGNDALHGVPVLIVANKQDISGCYSAAEIRQLFRESSHLIGRRDCHLIGASALHGEGINEGIEWITQCVKRNVLRPSRNSESL</sequence>
<keyword evidence="2 9" id="KW-0547">Nucleotide-binding</keyword>
<dbReference type="Pfam" id="PF00025">
    <property type="entry name" value="Arf"/>
    <property type="match status" value="1"/>
</dbReference>
<organism evidence="11">
    <name type="scientific">Amblyomma cajennense</name>
    <name type="common">Cayenne tick</name>
    <name type="synonym">Acarus cajennensis</name>
    <dbReference type="NCBI Taxonomy" id="34607"/>
    <lineage>
        <taxon>Eukaryota</taxon>
        <taxon>Metazoa</taxon>
        <taxon>Ecdysozoa</taxon>
        <taxon>Arthropoda</taxon>
        <taxon>Chelicerata</taxon>
        <taxon>Arachnida</taxon>
        <taxon>Acari</taxon>
        <taxon>Parasitiformes</taxon>
        <taxon>Ixodida</taxon>
        <taxon>Ixodoidea</taxon>
        <taxon>Ixodidae</taxon>
        <taxon>Amblyomminae</taxon>
        <taxon>Amblyomma</taxon>
    </lineage>
</organism>
<evidence type="ECO:0000256" key="9">
    <source>
        <dbReference type="PIRSR" id="PIRSR606689-1"/>
    </source>
</evidence>
<feature type="binding site" evidence="9">
    <location>
        <position position="78"/>
    </location>
    <ligand>
        <name>GTP</name>
        <dbReference type="ChEBI" id="CHEBI:37565"/>
    </ligand>
</feature>
<dbReference type="GO" id="GO:0046872">
    <property type="term" value="F:metal ion binding"/>
    <property type="evidence" value="ECO:0007669"/>
    <property type="project" value="UniProtKB-KW"/>
</dbReference>
<comment type="subunit">
    <text evidence="7">Interacts with SYS1.</text>
</comment>
<dbReference type="GO" id="GO:0034067">
    <property type="term" value="P:protein localization to Golgi apparatus"/>
    <property type="evidence" value="ECO:0007669"/>
    <property type="project" value="TreeGrafter"/>
</dbReference>
<dbReference type="GO" id="GO:0016020">
    <property type="term" value="C:membrane"/>
    <property type="evidence" value="ECO:0007669"/>
    <property type="project" value="UniProtKB-ARBA"/>
</dbReference>
<keyword evidence="5 9" id="KW-0342">GTP-binding</keyword>
<dbReference type="GO" id="GO:0043001">
    <property type="term" value="P:Golgi to plasma membrane protein transport"/>
    <property type="evidence" value="ECO:0007669"/>
    <property type="project" value="TreeGrafter"/>
</dbReference>
<dbReference type="PANTHER" id="PTHR45909:SF1">
    <property type="entry name" value="ADP-RIBOSYLATION FACTOR-RELATED PROTEIN 1"/>
    <property type="match status" value="1"/>
</dbReference>
<keyword evidence="10" id="KW-0460">Magnesium</keyword>
<dbReference type="SMART" id="SM00177">
    <property type="entry name" value="ARF"/>
    <property type="match status" value="1"/>
</dbReference>
<name>A0A023FHX1_AMBCJ</name>
<dbReference type="GO" id="GO:0006886">
    <property type="term" value="P:intracellular protein transport"/>
    <property type="evidence" value="ECO:0007669"/>
    <property type="project" value="TreeGrafter"/>
</dbReference>
<dbReference type="PANTHER" id="PTHR45909">
    <property type="entry name" value="ADP-RIBOSYLATION FACTOR-RELATED PROTEIN 1"/>
    <property type="match status" value="1"/>
</dbReference>
<keyword evidence="3" id="KW-0007">Acetylation</keyword>
<keyword evidence="4" id="KW-0333">Golgi apparatus</keyword>
<comment type="subcellular location">
    <subcellularLocation>
        <location evidence="1">Golgi apparatus</location>
        <location evidence="1">trans-Golgi network</location>
    </subcellularLocation>
</comment>
<dbReference type="GO" id="GO:0003924">
    <property type="term" value="F:GTPase activity"/>
    <property type="evidence" value="ECO:0007669"/>
    <property type="project" value="InterPro"/>
</dbReference>